<comment type="caution">
    <text evidence="2">The sequence shown here is derived from an EMBL/GenBank/DDBJ whole genome shotgun (WGS) entry which is preliminary data.</text>
</comment>
<dbReference type="SUPFAM" id="SSF101898">
    <property type="entry name" value="NHL repeat"/>
    <property type="match status" value="1"/>
</dbReference>
<dbReference type="GO" id="GO:0070403">
    <property type="term" value="F:NAD+ binding"/>
    <property type="evidence" value="ECO:0007669"/>
    <property type="project" value="InterPro"/>
</dbReference>
<evidence type="ECO:0000313" key="3">
    <source>
        <dbReference type="Proteomes" id="UP001148614"/>
    </source>
</evidence>
<reference evidence="2" key="1">
    <citation type="submission" date="2022-07" db="EMBL/GenBank/DDBJ databases">
        <title>Genome Sequence of Xylaria arbuscula.</title>
        <authorList>
            <person name="Buettner E."/>
        </authorList>
    </citation>
    <scope>NUCLEOTIDE SEQUENCE</scope>
    <source>
        <strain evidence="2">VT107</strain>
    </source>
</reference>
<organism evidence="2 3">
    <name type="scientific">Xylaria arbuscula</name>
    <dbReference type="NCBI Taxonomy" id="114810"/>
    <lineage>
        <taxon>Eukaryota</taxon>
        <taxon>Fungi</taxon>
        <taxon>Dikarya</taxon>
        <taxon>Ascomycota</taxon>
        <taxon>Pezizomycotina</taxon>
        <taxon>Sordariomycetes</taxon>
        <taxon>Xylariomycetidae</taxon>
        <taxon>Xylariales</taxon>
        <taxon>Xylariaceae</taxon>
        <taxon>Xylaria</taxon>
    </lineage>
</organism>
<dbReference type="Proteomes" id="UP001148614">
    <property type="component" value="Unassembled WGS sequence"/>
</dbReference>
<dbReference type="SUPFAM" id="SSF51735">
    <property type="entry name" value="NAD(P)-binding Rossmann-fold domains"/>
    <property type="match status" value="1"/>
</dbReference>
<dbReference type="GO" id="GO:0006631">
    <property type="term" value="P:fatty acid metabolic process"/>
    <property type="evidence" value="ECO:0007669"/>
    <property type="project" value="InterPro"/>
</dbReference>
<dbReference type="InterPro" id="IPR011042">
    <property type="entry name" value="6-blade_b-propeller_TolB-like"/>
</dbReference>
<dbReference type="InterPro" id="IPR000033">
    <property type="entry name" value="LDLR_classB_rpt"/>
</dbReference>
<evidence type="ECO:0000259" key="1">
    <source>
        <dbReference type="Pfam" id="PF02737"/>
    </source>
</evidence>
<evidence type="ECO:0000313" key="2">
    <source>
        <dbReference type="EMBL" id="KAJ3577721.1"/>
    </source>
</evidence>
<dbReference type="SUPFAM" id="SSF48179">
    <property type="entry name" value="6-phosphogluconate dehydrogenase C-terminal domain-like"/>
    <property type="match status" value="1"/>
</dbReference>
<dbReference type="Pfam" id="PF02737">
    <property type="entry name" value="3HCDH_N"/>
    <property type="match status" value="1"/>
</dbReference>
<name>A0A9W8TQQ1_9PEZI</name>
<accession>A0A9W8TQQ1</accession>
<dbReference type="InterPro" id="IPR008927">
    <property type="entry name" value="6-PGluconate_DH-like_C_sf"/>
</dbReference>
<protein>
    <recommendedName>
        <fullName evidence="1">3-hydroxyacyl-CoA dehydrogenase NAD binding domain-containing protein</fullName>
    </recommendedName>
</protein>
<dbReference type="EMBL" id="JANPWZ010000321">
    <property type="protein sequence ID" value="KAJ3577721.1"/>
    <property type="molecule type" value="Genomic_DNA"/>
</dbReference>
<dbReference type="SMART" id="SM00135">
    <property type="entry name" value="LY"/>
    <property type="match status" value="5"/>
</dbReference>
<proteinExistence type="predicted"/>
<dbReference type="Gene3D" id="1.10.1040.10">
    <property type="entry name" value="N-(1-d-carboxylethyl)-l-norvaline Dehydrogenase, domain 2"/>
    <property type="match status" value="1"/>
</dbReference>
<feature type="domain" description="3-hydroxyacyl-CoA dehydrogenase NAD binding" evidence="1">
    <location>
        <begin position="16"/>
        <end position="182"/>
    </location>
</feature>
<dbReference type="Gene3D" id="3.40.50.720">
    <property type="entry name" value="NAD(P)-binding Rossmann-like Domain"/>
    <property type="match status" value="1"/>
</dbReference>
<dbReference type="PANTHER" id="PTHR48075">
    <property type="entry name" value="3-HYDROXYACYL-COA DEHYDROGENASE FAMILY PROTEIN"/>
    <property type="match status" value="1"/>
</dbReference>
<sequence>MSSKWQPPVNYRNRPIAILGGGVLGRRIATCWASGGYNVQVREPNAETGVQCVEYVCENVNLYPAAKANKGRAGTVTVHQDLETAVKDAWLVIEAIPERIELKVSTFAELESLAPKDAILASNSSSYRSGEMLERVSDATKTRIINTHYFMPPTIMIVELMTDGYTEPAILPFVAERQREAGTLPYISRKESTGFIFNRLWAAVKREVLTILSDGVSVPEEIDDLWKRMFVEGGLGPCQLMDRKFAHTIPSTSMTKNIGSSHITVEVGLDTVAFIEDHYIRERGLSPEKTVDFLKKNYLDLGKLGNKSSKGGLLPRIPELLVLDIGLAAEKDVLSAGKILKISADGKSKSVLVEGQSLPDGIDYDVESKRMFWTCMGAPGADNGEVFSANLDGTDVLSIVPKGVVNTPKQLVVEPTTKKLYFCDREGMRVVRCNYDGSSLEFLVTNGDWKEEGTENKDKWCVGIAVSPKLGKFYWTQKGPSKSGTGRIFCADIDGPATVGRTDAKLVLDKLPEPIDLEIDDKTGTLYWTDRGELPLGNTVNKVQIDGVTGLVVPNGRHQIFQSHFNETIGLKLDTDAGCVYVTDLGGAVYRCTLDGSEKRVVFTEENRAFTGIAVL</sequence>
<dbReference type="PANTHER" id="PTHR48075:SF10">
    <property type="entry name" value="DEHYDROGENASE, PUTATIVE (AFU_ORTHOLOGUE AFUA_5G10070)-RELATED"/>
    <property type="match status" value="1"/>
</dbReference>
<gene>
    <name evidence="2" type="ORF">NPX13_g2845</name>
</gene>
<keyword evidence="3" id="KW-1185">Reference proteome</keyword>
<dbReference type="VEuPathDB" id="FungiDB:F4678DRAFT_486728"/>
<dbReference type="Gene3D" id="2.120.10.30">
    <property type="entry name" value="TolB, C-terminal domain"/>
    <property type="match status" value="2"/>
</dbReference>
<dbReference type="InterPro" id="IPR013328">
    <property type="entry name" value="6PGD_dom2"/>
</dbReference>
<dbReference type="InterPro" id="IPR036291">
    <property type="entry name" value="NAD(P)-bd_dom_sf"/>
</dbReference>
<dbReference type="AlphaFoldDB" id="A0A9W8TQQ1"/>
<dbReference type="InterPro" id="IPR006176">
    <property type="entry name" value="3-OHacyl-CoA_DH_NAD-bd"/>
</dbReference>
<dbReference type="GO" id="GO:0016491">
    <property type="term" value="F:oxidoreductase activity"/>
    <property type="evidence" value="ECO:0007669"/>
    <property type="project" value="TreeGrafter"/>
</dbReference>